<accession>A0A368SQU1</accession>
<evidence type="ECO:0000313" key="2">
    <source>
        <dbReference type="EMBL" id="RCV44771.1"/>
    </source>
</evidence>
<gene>
    <name evidence="2" type="ORF">SETIT_9G401100v2</name>
</gene>
<name>A0A368SQU1_SETIT</name>
<protein>
    <submittedName>
        <fullName evidence="2">Uncharacterized protein</fullName>
    </submittedName>
</protein>
<feature type="compositionally biased region" description="Basic and acidic residues" evidence="1">
    <location>
        <begin position="145"/>
        <end position="161"/>
    </location>
</feature>
<reference evidence="2" key="2">
    <citation type="submission" date="2015-07" db="EMBL/GenBank/DDBJ databases">
        <authorList>
            <person name="Noorani M."/>
        </authorList>
    </citation>
    <scope>NUCLEOTIDE SEQUENCE</scope>
    <source>
        <strain evidence="2">Yugu1</strain>
    </source>
</reference>
<proteinExistence type="predicted"/>
<sequence length="197" mass="21734">MAAEELVLLAQDDKTVSLAVIPAITPSPTASEPEVAAETEATFRLVVEQSYRCGGAEELRGAAAVDRAFEDLLTGLDHPTLRREVAPEAREAAARVRARCAEEGDDRLGSAEFCLRVVLVDSFDDEDEPDCEEETGSDLELDEESWSRGRSDGGDWQHEHGHDPAVMRARARLQKHGVAFNSGSFRFHRTRLHCFDV</sequence>
<evidence type="ECO:0000256" key="1">
    <source>
        <dbReference type="SAM" id="MobiDB-lite"/>
    </source>
</evidence>
<feature type="region of interest" description="Disordered" evidence="1">
    <location>
        <begin position="125"/>
        <end position="161"/>
    </location>
</feature>
<organism evidence="2">
    <name type="scientific">Setaria italica</name>
    <name type="common">Foxtail millet</name>
    <name type="synonym">Panicum italicum</name>
    <dbReference type="NCBI Taxonomy" id="4555"/>
    <lineage>
        <taxon>Eukaryota</taxon>
        <taxon>Viridiplantae</taxon>
        <taxon>Streptophyta</taxon>
        <taxon>Embryophyta</taxon>
        <taxon>Tracheophyta</taxon>
        <taxon>Spermatophyta</taxon>
        <taxon>Magnoliopsida</taxon>
        <taxon>Liliopsida</taxon>
        <taxon>Poales</taxon>
        <taxon>Poaceae</taxon>
        <taxon>PACMAD clade</taxon>
        <taxon>Panicoideae</taxon>
        <taxon>Panicodae</taxon>
        <taxon>Paniceae</taxon>
        <taxon>Cenchrinae</taxon>
        <taxon>Setaria</taxon>
    </lineage>
</organism>
<dbReference type="AlphaFoldDB" id="A0A368SQU1"/>
<dbReference type="EMBL" id="CM003536">
    <property type="protein sequence ID" value="RCV44771.1"/>
    <property type="molecule type" value="Genomic_DNA"/>
</dbReference>
<reference evidence="2" key="1">
    <citation type="journal article" date="2012" name="Nat. Biotechnol.">
        <title>Reference genome sequence of the model plant Setaria.</title>
        <authorList>
            <person name="Bennetzen J.L."/>
            <person name="Schmutz J."/>
            <person name="Wang H."/>
            <person name="Percifield R."/>
            <person name="Hawkins J."/>
            <person name="Pontaroli A.C."/>
            <person name="Estep M."/>
            <person name="Feng L."/>
            <person name="Vaughn J.N."/>
            <person name="Grimwood J."/>
            <person name="Jenkins J."/>
            <person name="Barry K."/>
            <person name="Lindquist E."/>
            <person name="Hellsten U."/>
            <person name="Deshpande S."/>
            <person name="Wang X."/>
            <person name="Wu X."/>
            <person name="Mitros T."/>
            <person name="Triplett J."/>
            <person name="Yang X."/>
            <person name="Ye C.Y."/>
            <person name="Mauro-Herrera M."/>
            <person name="Wang L."/>
            <person name="Li P."/>
            <person name="Sharma M."/>
            <person name="Sharma R."/>
            <person name="Ronald P.C."/>
            <person name="Panaud O."/>
            <person name="Kellogg E.A."/>
            <person name="Brutnell T.P."/>
            <person name="Doust A.N."/>
            <person name="Tuskan G.A."/>
            <person name="Rokhsar D."/>
            <person name="Devos K.M."/>
        </authorList>
    </citation>
    <scope>NUCLEOTIDE SEQUENCE [LARGE SCALE GENOMIC DNA]</scope>
    <source>
        <strain evidence="2">Yugu1</strain>
    </source>
</reference>
<feature type="compositionally biased region" description="Acidic residues" evidence="1">
    <location>
        <begin position="125"/>
        <end position="144"/>
    </location>
</feature>